<dbReference type="EMBL" id="JBIBSM010000007">
    <property type="protein sequence ID" value="MFF8277408.1"/>
    <property type="molecule type" value="Genomic_DNA"/>
</dbReference>
<sequence>MTQVHSTTEQPPLLLLIATGMRTYREYLLRSLSTEFRVHLFHVDEPSWEKEFISGWTVLPSTLDGPEMARAARELHEREPVSGVLCWDEGRIHAASYTAEALGLRNGDPAVIWRLRDKGQTRAALDAAGVAQPRSVPVKSLDEALAAADQVGYPAILKPRGLGASLGVVRVDDAGQLRERFPFTAGMKGPDPEPLLYSTDQPVLVEEWVTGEEISVDAVVQDGKVVPLFIGRKVVGYLPYAEEIGHYVDAGDPLLSDPELLDALQDTHTALGFRDGWTHSEFMLTAAGPRLIEVNGRLGGDMIPYLGMLATGVDPGLAAGRVACGLTPEITPSRHQVAGIRFFYVDRDDTRIESVSFRETDLPRGVERLVPVARPGAVVSPPPKGTVWGRIAFAIATGSTTDACRAALDAAESTLVVRTGQDDTPDDTPSEREE</sequence>
<dbReference type="SUPFAM" id="SSF56059">
    <property type="entry name" value="Glutathione synthetase ATP-binding domain-like"/>
    <property type="match status" value="1"/>
</dbReference>
<evidence type="ECO:0000313" key="7">
    <source>
        <dbReference type="Proteomes" id="UP001603013"/>
    </source>
</evidence>
<dbReference type="Gene3D" id="3.30.1490.20">
    <property type="entry name" value="ATP-grasp fold, A domain"/>
    <property type="match status" value="1"/>
</dbReference>
<keyword evidence="2 4" id="KW-0547">Nucleotide-binding</keyword>
<evidence type="ECO:0000256" key="3">
    <source>
        <dbReference type="ARBA" id="ARBA00022840"/>
    </source>
</evidence>
<dbReference type="Pfam" id="PF13535">
    <property type="entry name" value="ATP-grasp_4"/>
    <property type="match status" value="1"/>
</dbReference>
<dbReference type="PANTHER" id="PTHR43585:SF2">
    <property type="entry name" value="ATP-GRASP ENZYME FSQD"/>
    <property type="match status" value="1"/>
</dbReference>
<dbReference type="PROSITE" id="PS50975">
    <property type="entry name" value="ATP_GRASP"/>
    <property type="match status" value="1"/>
</dbReference>
<proteinExistence type="predicted"/>
<dbReference type="PANTHER" id="PTHR43585">
    <property type="entry name" value="FUMIPYRROLE BIOSYNTHESIS PROTEIN C"/>
    <property type="match status" value="1"/>
</dbReference>
<gene>
    <name evidence="6" type="ORF">ACF05T_15045</name>
</gene>
<accession>A0ABW6YC68</accession>
<evidence type="ECO:0000256" key="1">
    <source>
        <dbReference type="ARBA" id="ARBA00022598"/>
    </source>
</evidence>
<dbReference type="Gene3D" id="3.30.470.20">
    <property type="entry name" value="ATP-grasp fold, B domain"/>
    <property type="match status" value="1"/>
</dbReference>
<name>A0ABW6YC68_9ACTN</name>
<dbReference type="InterPro" id="IPR013815">
    <property type="entry name" value="ATP_grasp_subdomain_1"/>
</dbReference>
<keyword evidence="7" id="KW-1185">Reference proteome</keyword>
<feature type="domain" description="ATP-grasp" evidence="5">
    <location>
        <begin position="122"/>
        <end position="324"/>
    </location>
</feature>
<dbReference type="RefSeq" id="WP_391934703.1">
    <property type="nucleotide sequence ID" value="NZ_JBIBSM010000007.1"/>
</dbReference>
<dbReference type="Proteomes" id="UP001603013">
    <property type="component" value="Unassembled WGS sequence"/>
</dbReference>
<keyword evidence="1" id="KW-0436">Ligase</keyword>
<organism evidence="6 7">
    <name type="scientific">Streptomyces lateritius</name>
    <dbReference type="NCBI Taxonomy" id="67313"/>
    <lineage>
        <taxon>Bacteria</taxon>
        <taxon>Bacillati</taxon>
        <taxon>Actinomycetota</taxon>
        <taxon>Actinomycetes</taxon>
        <taxon>Kitasatosporales</taxon>
        <taxon>Streptomycetaceae</taxon>
        <taxon>Streptomyces</taxon>
    </lineage>
</organism>
<dbReference type="Gene3D" id="3.40.50.20">
    <property type="match status" value="1"/>
</dbReference>
<protein>
    <submittedName>
        <fullName evidence="6">ATP-grasp domain-containing protein</fullName>
    </submittedName>
</protein>
<comment type="caution">
    <text evidence="6">The sequence shown here is derived from an EMBL/GenBank/DDBJ whole genome shotgun (WGS) entry which is preliminary data.</text>
</comment>
<evidence type="ECO:0000313" key="6">
    <source>
        <dbReference type="EMBL" id="MFF8277408.1"/>
    </source>
</evidence>
<reference evidence="6 7" key="1">
    <citation type="submission" date="2024-10" db="EMBL/GenBank/DDBJ databases">
        <title>The Natural Products Discovery Center: Release of the First 8490 Sequenced Strains for Exploring Actinobacteria Biosynthetic Diversity.</title>
        <authorList>
            <person name="Kalkreuter E."/>
            <person name="Kautsar S.A."/>
            <person name="Yang D."/>
            <person name="Bader C.D."/>
            <person name="Teijaro C.N."/>
            <person name="Fluegel L."/>
            <person name="Davis C.M."/>
            <person name="Simpson J.R."/>
            <person name="Lauterbach L."/>
            <person name="Steele A.D."/>
            <person name="Gui C."/>
            <person name="Meng S."/>
            <person name="Li G."/>
            <person name="Viehrig K."/>
            <person name="Ye F."/>
            <person name="Su P."/>
            <person name="Kiefer A.F."/>
            <person name="Nichols A."/>
            <person name="Cepeda A.J."/>
            <person name="Yan W."/>
            <person name="Fan B."/>
            <person name="Jiang Y."/>
            <person name="Adhikari A."/>
            <person name="Zheng C.-J."/>
            <person name="Schuster L."/>
            <person name="Cowan T.M."/>
            <person name="Smanski M.J."/>
            <person name="Chevrette M.G."/>
            <person name="De Carvalho L.P.S."/>
            <person name="Shen B."/>
        </authorList>
    </citation>
    <scope>NUCLEOTIDE SEQUENCE [LARGE SCALE GENOMIC DNA]</scope>
    <source>
        <strain evidence="6 7">NPDC015755</strain>
    </source>
</reference>
<evidence type="ECO:0000259" key="5">
    <source>
        <dbReference type="PROSITE" id="PS50975"/>
    </source>
</evidence>
<keyword evidence="3 4" id="KW-0067">ATP-binding</keyword>
<evidence type="ECO:0000256" key="2">
    <source>
        <dbReference type="ARBA" id="ARBA00022741"/>
    </source>
</evidence>
<dbReference type="InterPro" id="IPR011761">
    <property type="entry name" value="ATP-grasp"/>
</dbReference>
<dbReference type="InterPro" id="IPR052032">
    <property type="entry name" value="ATP-dep_AA_Ligase"/>
</dbReference>
<evidence type="ECO:0000256" key="4">
    <source>
        <dbReference type="PROSITE-ProRule" id="PRU00409"/>
    </source>
</evidence>